<organism evidence="1 2">
    <name type="scientific">Gigaspora margarita</name>
    <dbReference type="NCBI Taxonomy" id="4874"/>
    <lineage>
        <taxon>Eukaryota</taxon>
        <taxon>Fungi</taxon>
        <taxon>Fungi incertae sedis</taxon>
        <taxon>Mucoromycota</taxon>
        <taxon>Glomeromycotina</taxon>
        <taxon>Glomeromycetes</taxon>
        <taxon>Diversisporales</taxon>
        <taxon>Gigasporaceae</taxon>
        <taxon>Gigaspora</taxon>
    </lineage>
</organism>
<gene>
    <name evidence="1" type="ORF">GMARGA_LOCUS36864</name>
</gene>
<evidence type="ECO:0000313" key="1">
    <source>
        <dbReference type="EMBL" id="CAG8844027.1"/>
    </source>
</evidence>
<reference evidence="1 2" key="1">
    <citation type="submission" date="2021-06" db="EMBL/GenBank/DDBJ databases">
        <authorList>
            <person name="Kallberg Y."/>
            <person name="Tangrot J."/>
            <person name="Rosling A."/>
        </authorList>
    </citation>
    <scope>NUCLEOTIDE SEQUENCE [LARGE SCALE GENOMIC DNA]</scope>
    <source>
        <strain evidence="1 2">120-4 pot B 10/14</strain>
    </source>
</reference>
<protein>
    <submittedName>
        <fullName evidence="1">9846_t:CDS:1</fullName>
    </submittedName>
</protein>
<sequence length="109" mass="12012">FTIFVDAHELENNKHEDNFQHCCGSPGESPGWKNSIHRLPYLNADQRLDSPTPSGCCKACVANESMSSCVNRKLVSGVCDYPTLNGTPLKGTLLQNEPWQTAELFVVAM</sequence>
<feature type="non-terminal residue" evidence="1">
    <location>
        <position position="1"/>
    </location>
</feature>
<keyword evidence="2" id="KW-1185">Reference proteome</keyword>
<name>A0ABN7WYT2_GIGMA</name>
<proteinExistence type="predicted"/>
<dbReference type="EMBL" id="CAJVQB010074392">
    <property type="protein sequence ID" value="CAG8844027.1"/>
    <property type="molecule type" value="Genomic_DNA"/>
</dbReference>
<comment type="caution">
    <text evidence="1">The sequence shown here is derived from an EMBL/GenBank/DDBJ whole genome shotgun (WGS) entry which is preliminary data.</text>
</comment>
<feature type="non-terminal residue" evidence="1">
    <location>
        <position position="109"/>
    </location>
</feature>
<evidence type="ECO:0000313" key="2">
    <source>
        <dbReference type="Proteomes" id="UP000789901"/>
    </source>
</evidence>
<dbReference type="Proteomes" id="UP000789901">
    <property type="component" value="Unassembled WGS sequence"/>
</dbReference>
<accession>A0ABN7WYT2</accession>